<feature type="transmembrane region" description="Helical" evidence="9">
    <location>
        <begin position="529"/>
        <end position="547"/>
    </location>
</feature>
<evidence type="ECO:0000313" key="10">
    <source>
        <dbReference type="EMBL" id="KAL1873967.1"/>
    </source>
</evidence>
<feature type="transmembrane region" description="Helical" evidence="9">
    <location>
        <begin position="678"/>
        <end position="697"/>
    </location>
</feature>
<dbReference type="InterPro" id="IPR014743">
    <property type="entry name" value="Cl-channel_core"/>
</dbReference>
<accession>A0ABR3XE35</accession>
<dbReference type="CDD" id="cd03684">
    <property type="entry name" value="ClC_3_like"/>
    <property type="match status" value="1"/>
</dbReference>
<evidence type="ECO:0000256" key="6">
    <source>
        <dbReference type="ARBA" id="ARBA00023136"/>
    </source>
</evidence>
<feature type="transmembrane region" description="Helical" evidence="9">
    <location>
        <begin position="260"/>
        <end position="281"/>
    </location>
</feature>
<name>A0ABR3XE35_9PEZI</name>
<dbReference type="PRINTS" id="PR00762">
    <property type="entry name" value="CLCHANNEL"/>
</dbReference>
<feature type="transmembrane region" description="Helical" evidence="9">
    <location>
        <begin position="487"/>
        <end position="508"/>
    </location>
</feature>
<keyword evidence="6 9" id="KW-0472">Membrane</keyword>
<feature type="transmembrane region" description="Helical" evidence="9">
    <location>
        <begin position="179"/>
        <end position="206"/>
    </location>
</feature>
<dbReference type="PANTHER" id="PTHR45711">
    <property type="entry name" value="CHLORIDE CHANNEL PROTEIN"/>
    <property type="match status" value="1"/>
</dbReference>
<dbReference type="SUPFAM" id="SSF54631">
    <property type="entry name" value="CBS-domain pair"/>
    <property type="match status" value="1"/>
</dbReference>
<feature type="transmembrane region" description="Helical" evidence="9">
    <location>
        <begin position="615"/>
        <end position="637"/>
    </location>
</feature>
<proteinExistence type="predicted"/>
<evidence type="ECO:0000256" key="9">
    <source>
        <dbReference type="SAM" id="Phobius"/>
    </source>
</evidence>
<dbReference type="SUPFAM" id="SSF81340">
    <property type="entry name" value="Clc chloride channel"/>
    <property type="match status" value="1"/>
</dbReference>
<dbReference type="Pfam" id="PF00654">
    <property type="entry name" value="Voltage_CLC"/>
    <property type="match status" value="1"/>
</dbReference>
<organism evidence="10 11">
    <name type="scientific">Phialemonium thermophilum</name>
    <dbReference type="NCBI Taxonomy" id="223376"/>
    <lineage>
        <taxon>Eukaryota</taxon>
        <taxon>Fungi</taxon>
        <taxon>Dikarya</taxon>
        <taxon>Ascomycota</taxon>
        <taxon>Pezizomycotina</taxon>
        <taxon>Sordariomycetes</taxon>
        <taxon>Sordariomycetidae</taxon>
        <taxon>Cephalothecales</taxon>
        <taxon>Cephalothecaceae</taxon>
        <taxon>Phialemonium</taxon>
    </lineage>
</organism>
<keyword evidence="3 9" id="KW-0812">Transmembrane</keyword>
<feature type="region of interest" description="Disordered" evidence="8">
    <location>
        <begin position="1"/>
        <end position="77"/>
    </location>
</feature>
<dbReference type="InterPro" id="IPR046342">
    <property type="entry name" value="CBS_dom_sf"/>
</dbReference>
<evidence type="ECO:0000256" key="3">
    <source>
        <dbReference type="ARBA" id="ARBA00022692"/>
    </source>
</evidence>
<comment type="caution">
    <text evidence="10">The sequence shown here is derived from an EMBL/GenBank/DDBJ whole genome shotgun (WGS) entry which is preliminary data.</text>
</comment>
<keyword evidence="2" id="KW-0813">Transport</keyword>
<dbReference type="Gene3D" id="1.10.3080.10">
    <property type="entry name" value="Clc chloride channel"/>
    <property type="match status" value="1"/>
</dbReference>
<keyword evidence="5" id="KW-0406">Ion transport</keyword>
<evidence type="ECO:0000256" key="1">
    <source>
        <dbReference type="ARBA" id="ARBA00004141"/>
    </source>
</evidence>
<feature type="transmembrane region" description="Helical" evidence="9">
    <location>
        <begin position="586"/>
        <end position="608"/>
    </location>
</feature>
<protein>
    <recommendedName>
        <fullName evidence="12">Chloride channel protein</fullName>
    </recommendedName>
</protein>
<evidence type="ECO:0000256" key="5">
    <source>
        <dbReference type="ARBA" id="ARBA00023065"/>
    </source>
</evidence>
<dbReference type="Proteomes" id="UP001586593">
    <property type="component" value="Unassembled WGS sequence"/>
</dbReference>
<gene>
    <name evidence="10" type="ORF">VTK73DRAFT_668</name>
</gene>
<dbReference type="EMBL" id="JAZHXJ010000114">
    <property type="protein sequence ID" value="KAL1873967.1"/>
    <property type="molecule type" value="Genomic_DNA"/>
</dbReference>
<evidence type="ECO:0008006" key="12">
    <source>
        <dbReference type="Google" id="ProtNLM"/>
    </source>
</evidence>
<keyword evidence="11" id="KW-1185">Reference proteome</keyword>
<comment type="subcellular location">
    <subcellularLocation>
        <location evidence="1">Membrane</location>
        <topology evidence="1">Multi-pass membrane protein</topology>
    </subcellularLocation>
</comment>
<reference evidence="10 11" key="1">
    <citation type="journal article" date="2024" name="Commun. Biol.">
        <title>Comparative genomic analysis of thermophilic fungi reveals convergent evolutionary adaptations and gene losses.</title>
        <authorList>
            <person name="Steindorff A.S."/>
            <person name="Aguilar-Pontes M.V."/>
            <person name="Robinson A.J."/>
            <person name="Andreopoulos B."/>
            <person name="LaButti K."/>
            <person name="Kuo A."/>
            <person name="Mondo S."/>
            <person name="Riley R."/>
            <person name="Otillar R."/>
            <person name="Haridas S."/>
            <person name="Lipzen A."/>
            <person name="Grimwood J."/>
            <person name="Schmutz J."/>
            <person name="Clum A."/>
            <person name="Reid I.D."/>
            <person name="Moisan M.C."/>
            <person name="Butler G."/>
            <person name="Nguyen T.T.M."/>
            <person name="Dewar K."/>
            <person name="Conant G."/>
            <person name="Drula E."/>
            <person name="Henrissat B."/>
            <person name="Hansel C."/>
            <person name="Singer S."/>
            <person name="Hutchinson M.I."/>
            <person name="de Vries R.P."/>
            <person name="Natvig D.O."/>
            <person name="Powell A.J."/>
            <person name="Tsang A."/>
            <person name="Grigoriev I.V."/>
        </authorList>
    </citation>
    <scope>NUCLEOTIDE SEQUENCE [LARGE SCALE GENOMIC DNA]</scope>
    <source>
        <strain evidence="10 11">ATCC 24622</strain>
    </source>
</reference>
<sequence>MVRRHLAHEDHGNMPAQLETSGDTASGPPRQESYLTVPNSPTFSRQQSRPNLTRAQSTNSYDVDPLDETSPLLQGSRGRIRISSAHGSSRVPNLSRNQSYTGSIRSIRHHGRAGSWGQRLIQSLADHPSSSLSESKGSIYPAERVWYDQFTSTDWVHDSIADAYRVKALRSRKDFWGRIYVLLDGAQGWILSALVGFVVACIAYVVDVSETTVFDFKDGYCARAWYLSEKKCCPHGPCTDWRNWGEIFAHTPLGEIWADFAVYVLLVLLLAGLSCVLTLTTKTVVPSAYRMTTFDENLAAESAAHGEGDHDGDDSEASPRMSLGEPASPPMIYYSAAGSGVAEVRVIVSGFVLHGFLGLKTLVVKTLALVLSVASGLSLGKEGPFVHIASCVGNIACRLFTKYDANDAKRREVLSAAAAAGVTVAFGAPLGGVLFGLEEVAYFFPAKTLFRTFFCCITAALTLKFLNPYGTHKIVMFEVRYLVDWEYFELGSFILVGILGGTAGALFIKASRHWAKTFRRIPLIKSYPLLEVLLVALITALVGYWNILTKMPVSKLLYNLAAPCDERDNNLDKVGLCPSSKDEIPAVLLTLLGAFLVKGLLTIITFGIKVPAGIYVPSMVVGGLMGRLIGHLVQYVVMAYPHWGIWGTCPAMGDATCILPGVYGLIAAGSTMCGVTRLSVTLAVILFELTGSLDYVLPFSLAILVAKWTADAIEPLSIYDLLTEMNSYPFLNNKHKPIFTSTLGDIVPPVRKERVIDITNSPLVPASSLRRKLQLLHKAGELDGGLPIIRDGTLVGFIPAPDLEFALDNLPDEASTRCLMARVPSIDDSDDGLPDPSDFTPYIDPAPVALDIRSPMDLVYECFVKLGLRYICVLKDGKYAGMTHKKTFAKYMRELEESEGRM</sequence>
<feature type="transmembrane region" description="Helical" evidence="9">
    <location>
        <begin position="643"/>
        <end position="666"/>
    </location>
</feature>
<feature type="transmembrane region" description="Helical" evidence="9">
    <location>
        <begin position="362"/>
        <end position="380"/>
    </location>
</feature>
<dbReference type="InterPro" id="IPR001807">
    <property type="entry name" value="ClC"/>
</dbReference>
<feature type="compositionally biased region" description="Polar residues" evidence="8">
    <location>
        <begin position="33"/>
        <end position="61"/>
    </location>
</feature>
<feature type="region of interest" description="Disordered" evidence="8">
    <location>
        <begin position="304"/>
        <end position="323"/>
    </location>
</feature>
<feature type="transmembrane region" description="Helical" evidence="9">
    <location>
        <begin position="413"/>
        <end position="437"/>
    </location>
</feature>
<keyword evidence="4 9" id="KW-1133">Transmembrane helix</keyword>
<evidence type="ECO:0000256" key="8">
    <source>
        <dbReference type="SAM" id="MobiDB-lite"/>
    </source>
</evidence>
<evidence type="ECO:0000256" key="2">
    <source>
        <dbReference type="ARBA" id="ARBA00022448"/>
    </source>
</evidence>
<keyword evidence="7" id="KW-0868">Chloride</keyword>
<evidence type="ECO:0000256" key="4">
    <source>
        <dbReference type="ARBA" id="ARBA00022989"/>
    </source>
</evidence>
<dbReference type="PANTHER" id="PTHR45711:SF3">
    <property type="entry name" value="CLC CHANNEL"/>
    <property type="match status" value="1"/>
</dbReference>
<evidence type="ECO:0000256" key="7">
    <source>
        <dbReference type="ARBA" id="ARBA00023214"/>
    </source>
</evidence>
<evidence type="ECO:0000313" key="11">
    <source>
        <dbReference type="Proteomes" id="UP001586593"/>
    </source>
</evidence>